<organism evidence="2 3">
    <name type="scientific">Methyloceanibacter caenitepidi</name>
    <dbReference type="NCBI Taxonomy" id="1384459"/>
    <lineage>
        <taxon>Bacteria</taxon>
        <taxon>Pseudomonadati</taxon>
        <taxon>Pseudomonadota</taxon>
        <taxon>Alphaproteobacteria</taxon>
        <taxon>Hyphomicrobiales</taxon>
        <taxon>Hyphomicrobiaceae</taxon>
        <taxon>Methyloceanibacter</taxon>
    </lineage>
</organism>
<dbReference type="EMBL" id="AP014648">
    <property type="protein sequence ID" value="BAQ16506.1"/>
    <property type="molecule type" value="Genomic_DNA"/>
</dbReference>
<sequence length="142" mass="15576">MSNKAEAEPGHVFVYGTLRQGSNHPMARRLSAQARYVGQARANGRLYDMGWYPAAMFDANAPTRIIGDVFALPPGERLLAELDAYEHGDPNYARIPLEVSLAGTGTVLVWTYGVSAPPNSRVIPGGDFLTHWNAKSRRPIRP</sequence>
<reference evidence="2 3" key="1">
    <citation type="submission" date="2014-09" db="EMBL/GenBank/DDBJ databases">
        <title>Genome sequencing of Methyloceanibacter caenitepidi Gela4.</title>
        <authorList>
            <person name="Takeuchi M."/>
            <person name="Susumu S."/>
            <person name="Kamagata Y."/>
            <person name="Oshima K."/>
            <person name="Hattori M."/>
            <person name="Iwasaki W."/>
        </authorList>
    </citation>
    <scope>NUCLEOTIDE SEQUENCE [LARGE SCALE GENOMIC DNA]</scope>
    <source>
        <strain evidence="2 3">Gela4</strain>
    </source>
</reference>
<name>A0A0A8K150_9HYPH</name>
<accession>A0A0A8K150</accession>
<dbReference type="Proteomes" id="UP000031643">
    <property type="component" value="Chromosome"/>
</dbReference>
<dbReference type="OrthoDB" id="482277at2"/>
<feature type="domain" description="Gamma-glutamylcyclotransferase AIG2-like" evidence="1">
    <location>
        <begin position="12"/>
        <end position="128"/>
    </location>
</feature>
<evidence type="ECO:0000259" key="1">
    <source>
        <dbReference type="Pfam" id="PF06094"/>
    </source>
</evidence>
<dbReference type="Pfam" id="PF06094">
    <property type="entry name" value="GGACT"/>
    <property type="match status" value="1"/>
</dbReference>
<dbReference type="SUPFAM" id="SSF110857">
    <property type="entry name" value="Gamma-glutamyl cyclotransferase-like"/>
    <property type="match status" value="1"/>
</dbReference>
<gene>
    <name evidence="2" type="ORF">GL4_1046</name>
</gene>
<proteinExistence type="predicted"/>
<dbReference type="KEGG" id="mcg:GL4_1046"/>
<protein>
    <recommendedName>
        <fullName evidence="1">Gamma-glutamylcyclotransferase AIG2-like domain-containing protein</fullName>
    </recommendedName>
</protein>
<dbReference type="STRING" id="1384459.GL4_1046"/>
<dbReference type="Gene3D" id="3.10.490.10">
    <property type="entry name" value="Gamma-glutamyl cyclotransferase-like"/>
    <property type="match status" value="1"/>
</dbReference>
<keyword evidence="3" id="KW-1185">Reference proteome</keyword>
<dbReference type="InterPro" id="IPR036568">
    <property type="entry name" value="GGCT-like_sf"/>
</dbReference>
<dbReference type="AlphaFoldDB" id="A0A0A8K150"/>
<evidence type="ECO:0000313" key="3">
    <source>
        <dbReference type="Proteomes" id="UP000031643"/>
    </source>
</evidence>
<evidence type="ECO:0000313" key="2">
    <source>
        <dbReference type="EMBL" id="BAQ16506.1"/>
    </source>
</evidence>
<dbReference type="CDD" id="cd06661">
    <property type="entry name" value="GGCT_like"/>
    <property type="match status" value="1"/>
</dbReference>
<dbReference type="InterPro" id="IPR013024">
    <property type="entry name" value="GGCT-like"/>
</dbReference>
<dbReference type="HOGENOM" id="CLU_083466_4_0_5"/>
<dbReference type="InterPro" id="IPR009288">
    <property type="entry name" value="AIG2-like_dom"/>
</dbReference>
<dbReference type="RefSeq" id="WP_052464137.1">
    <property type="nucleotide sequence ID" value="NZ_AP014648.1"/>
</dbReference>